<dbReference type="FunFam" id="3.40.50.10860:FF:000002">
    <property type="entry name" value="Glutamate dehydrogenase"/>
    <property type="match status" value="1"/>
</dbReference>
<dbReference type="SUPFAM" id="SSF53223">
    <property type="entry name" value="Aminoacid dehydrogenase-like, N-terminal domain"/>
    <property type="match status" value="1"/>
</dbReference>
<accession>A0A2S8PX92</accession>
<protein>
    <recommendedName>
        <fullName evidence="6">Glutamate dehydrogenase</fullName>
    </recommendedName>
</protein>
<dbReference type="InterPro" id="IPR046346">
    <property type="entry name" value="Aminoacid_DH-like_N_sf"/>
</dbReference>
<evidence type="ECO:0000259" key="11">
    <source>
        <dbReference type="SMART" id="SM00839"/>
    </source>
</evidence>
<dbReference type="FunFam" id="1.10.285.10:FF:000001">
    <property type="entry name" value="Glutamate dehydrogenase"/>
    <property type="match status" value="1"/>
</dbReference>
<dbReference type="InterPro" id="IPR006095">
    <property type="entry name" value="Glu/Leu/Phe/Val/Trp_DH"/>
</dbReference>
<dbReference type="GO" id="GO:0004354">
    <property type="term" value="F:glutamate dehydrogenase (NADP+) activity"/>
    <property type="evidence" value="ECO:0007669"/>
    <property type="project" value="UniProtKB-EC"/>
</dbReference>
<dbReference type="Pfam" id="PF02812">
    <property type="entry name" value="ELFV_dehydrog_N"/>
    <property type="match status" value="1"/>
</dbReference>
<dbReference type="PANTHER" id="PTHR43571">
    <property type="entry name" value="NADP-SPECIFIC GLUTAMATE DEHYDROGENASE 1-RELATED"/>
    <property type="match status" value="1"/>
</dbReference>
<dbReference type="RefSeq" id="WP_046396738.1">
    <property type="nucleotide sequence ID" value="NZ_CAWNTA010000121.1"/>
</dbReference>
<evidence type="ECO:0000256" key="1">
    <source>
        <dbReference type="ARBA" id="ARBA00003868"/>
    </source>
</evidence>
<feature type="domain" description="Glutamate/phenylalanine/leucine/valine/L-tryptophan dehydrogenase C-terminal" evidence="11">
    <location>
        <begin position="204"/>
        <end position="445"/>
    </location>
</feature>
<evidence type="ECO:0000256" key="2">
    <source>
        <dbReference type="ARBA" id="ARBA00006382"/>
    </source>
</evidence>
<evidence type="ECO:0000256" key="8">
    <source>
        <dbReference type="PIRSR" id="PIRSR000185-2"/>
    </source>
</evidence>
<dbReference type="GO" id="GO:0000166">
    <property type="term" value="F:nucleotide binding"/>
    <property type="evidence" value="ECO:0007669"/>
    <property type="project" value="UniProtKB-KW"/>
</dbReference>
<keyword evidence="4 6" id="KW-0560">Oxidoreductase</keyword>
<comment type="similarity">
    <text evidence="2 6 10">Belongs to the Glu/Leu/Phe/Val dehydrogenases family.</text>
</comment>
<evidence type="ECO:0000256" key="3">
    <source>
        <dbReference type="ARBA" id="ARBA00011643"/>
    </source>
</evidence>
<organism evidence="12 13">
    <name type="scientific">Photorhabdus hindustanensis</name>
    <dbReference type="NCBI Taxonomy" id="2918802"/>
    <lineage>
        <taxon>Bacteria</taxon>
        <taxon>Pseudomonadati</taxon>
        <taxon>Pseudomonadota</taxon>
        <taxon>Gammaproteobacteria</taxon>
        <taxon>Enterobacterales</taxon>
        <taxon>Morganellaceae</taxon>
        <taxon>Photorhabdus</taxon>
    </lineage>
</organism>
<evidence type="ECO:0000313" key="13">
    <source>
        <dbReference type="Proteomes" id="UP000239550"/>
    </source>
</evidence>
<feature type="binding site" evidence="8">
    <location>
        <position position="211"/>
    </location>
    <ligand>
        <name>NAD(+)</name>
        <dbReference type="ChEBI" id="CHEBI:57540"/>
    </ligand>
</feature>
<feature type="site" description="Important for catalysis" evidence="9">
    <location>
        <position position="168"/>
    </location>
</feature>
<evidence type="ECO:0000256" key="5">
    <source>
        <dbReference type="ARBA" id="ARBA00048584"/>
    </source>
</evidence>
<comment type="caution">
    <text evidence="12">The sequence shown here is derived from an EMBL/GenBank/DDBJ whole genome shotgun (WGS) entry which is preliminary data.</text>
</comment>
<keyword evidence="8" id="KW-0547">Nucleotide-binding</keyword>
<dbReference type="Proteomes" id="UP000239550">
    <property type="component" value="Unassembled WGS sequence"/>
</dbReference>
<dbReference type="InterPro" id="IPR006096">
    <property type="entry name" value="Glu/Leu/Phe/Val/Trp_DH_C"/>
</dbReference>
<dbReference type="PANTHER" id="PTHR43571:SF1">
    <property type="entry name" value="NADP-SPECIFIC GLUTAMATE DEHYDROGENASE 1-RELATED"/>
    <property type="match status" value="1"/>
</dbReference>
<evidence type="ECO:0000256" key="9">
    <source>
        <dbReference type="PIRSR" id="PIRSR000185-3"/>
    </source>
</evidence>
<feature type="binding site" evidence="8">
    <location>
        <position position="116"/>
    </location>
    <ligand>
        <name>substrate</name>
    </ligand>
</feature>
<reference evidence="12 13" key="1">
    <citation type="submission" date="2018-02" db="EMBL/GenBank/DDBJ databases">
        <title>Five New Genomes of Indian Photorhabdus Isolates TSA.</title>
        <authorList>
            <person name="Dubay B."/>
            <person name="Somvanshi V.S."/>
        </authorList>
    </citation>
    <scope>NUCLEOTIDE SEQUENCE [LARGE SCALE GENOMIC DNA]</scope>
    <source>
        <strain evidence="12 13">H1</strain>
    </source>
</reference>
<comment type="subunit">
    <text evidence="3">Homohexamer.</text>
</comment>
<comment type="function">
    <text evidence="1">Catalyzes the reversible oxidative deamination of glutamate to alpha-ketoglutarate and ammonia.</text>
</comment>
<dbReference type="InterPro" id="IPR033922">
    <property type="entry name" value="NAD_bind_Glu_DH"/>
</dbReference>
<dbReference type="PROSITE" id="PS00074">
    <property type="entry name" value="GLFV_DEHYDROGENASE"/>
    <property type="match status" value="1"/>
</dbReference>
<dbReference type="PIRSF" id="PIRSF000185">
    <property type="entry name" value="Glu_DH"/>
    <property type="match status" value="1"/>
</dbReference>
<keyword evidence="13" id="KW-1185">Reference proteome</keyword>
<evidence type="ECO:0000256" key="6">
    <source>
        <dbReference type="PIRNR" id="PIRNR000185"/>
    </source>
</evidence>
<evidence type="ECO:0000313" key="12">
    <source>
        <dbReference type="EMBL" id="PQQ23647.1"/>
    </source>
</evidence>
<gene>
    <name evidence="12" type="ORF">C6H66_18805</name>
</gene>
<dbReference type="Gene3D" id="3.40.50.10860">
    <property type="entry name" value="Leucine Dehydrogenase, chain A, domain 1"/>
    <property type="match status" value="1"/>
</dbReference>
<evidence type="ECO:0000256" key="10">
    <source>
        <dbReference type="RuleBase" id="RU004417"/>
    </source>
</evidence>
<keyword evidence="8" id="KW-0520">NAD</keyword>
<evidence type="ECO:0000256" key="4">
    <source>
        <dbReference type="ARBA" id="ARBA00023002"/>
    </source>
</evidence>
<feature type="binding site" evidence="8">
    <location>
        <position position="380"/>
    </location>
    <ligand>
        <name>substrate</name>
    </ligand>
</feature>
<dbReference type="GO" id="GO:0005829">
    <property type="term" value="C:cytosol"/>
    <property type="evidence" value="ECO:0007669"/>
    <property type="project" value="TreeGrafter"/>
</dbReference>
<dbReference type="InterPro" id="IPR006097">
    <property type="entry name" value="Glu/Leu/Phe/Val/Trp_DH_dimer"/>
</dbReference>
<proteinExistence type="inferred from homology"/>
<sequence length="447" mass="48525">MSCLLSLSSFLGSIQRRDEYQPEYLQAVREVFTSLWPFLEQNPKYREHSLLERMVEPERVIQFRVCWVDDQGKVQVNRAWRVQFNSAIGPYKGGMRFHPSVNLSILKFLGFEQTLKNALTTLPMGGGKGGSDFDPKGKSQGEVMRFCQALMTELYRHLGPDTDVPAGDIGVGGREVAFMSGMMKKLSNNTACVFTGKGLSFGGSLIRPEATGYGLVYFVNAMLKRHGMGFDGMRVSVSGAGNVAQYTIEKCMALGAKVVTASDSGGTLVDEEGFTPEKLAHLEEIKNQRYGRVEEYARERGLTFLKGLQPWSVPVDIALPCATQNELDLDAAKVLIKNGVKAVAEGANMPATISATEAFIEAGVLFAPGKAANAGGVATSGLEMAQNAARLGWKAEKVDARLHHIMLDIHHACVEYGGEGKQINYVQGANIAGFVKVADAMLAQGIL</sequence>
<dbReference type="CDD" id="cd05313">
    <property type="entry name" value="NAD_bind_2_Glu_DH"/>
    <property type="match status" value="1"/>
</dbReference>
<dbReference type="GO" id="GO:0006537">
    <property type="term" value="P:glutamate biosynthetic process"/>
    <property type="evidence" value="ECO:0007669"/>
    <property type="project" value="TreeGrafter"/>
</dbReference>
<name>A0A2S8PX92_9GAMM</name>
<dbReference type="PRINTS" id="PR00082">
    <property type="entry name" value="GLFDHDRGNASE"/>
</dbReference>
<dbReference type="InterPro" id="IPR050724">
    <property type="entry name" value="Glu_Leu_Phe_Val_DH"/>
</dbReference>
<dbReference type="InterPro" id="IPR033524">
    <property type="entry name" value="Glu/Leu/Phe/Val_DH_AS"/>
</dbReference>
<dbReference type="InterPro" id="IPR014362">
    <property type="entry name" value="Glu_DH"/>
</dbReference>
<comment type="catalytic activity">
    <reaction evidence="5">
        <text>L-glutamate + NADP(+) + H2O = 2-oxoglutarate + NH4(+) + NADPH + H(+)</text>
        <dbReference type="Rhea" id="RHEA:11612"/>
        <dbReference type="ChEBI" id="CHEBI:15377"/>
        <dbReference type="ChEBI" id="CHEBI:15378"/>
        <dbReference type="ChEBI" id="CHEBI:16810"/>
        <dbReference type="ChEBI" id="CHEBI:28938"/>
        <dbReference type="ChEBI" id="CHEBI:29985"/>
        <dbReference type="ChEBI" id="CHEBI:57783"/>
        <dbReference type="ChEBI" id="CHEBI:58349"/>
        <dbReference type="EC" id="1.4.1.4"/>
    </reaction>
</comment>
<feature type="binding site" evidence="8">
    <location>
        <position position="92"/>
    </location>
    <ligand>
        <name>substrate</name>
    </ligand>
</feature>
<feature type="binding site" evidence="8">
    <location>
        <position position="113"/>
    </location>
    <ligand>
        <name>substrate</name>
    </ligand>
</feature>
<dbReference type="SMART" id="SM00839">
    <property type="entry name" value="ELFV_dehydrog"/>
    <property type="match status" value="1"/>
</dbReference>
<feature type="active site" description="Proton donor" evidence="7">
    <location>
        <position position="128"/>
    </location>
</feature>
<dbReference type="AlphaFoldDB" id="A0A2S8PX92"/>
<dbReference type="Gene3D" id="1.10.285.10">
    <property type="entry name" value="Glutamate Dehydrogenase, chain A, domain 3"/>
    <property type="match status" value="2"/>
</dbReference>
<dbReference type="EMBL" id="PUWT01000054">
    <property type="protein sequence ID" value="PQQ23647.1"/>
    <property type="molecule type" value="Genomic_DNA"/>
</dbReference>
<feature type="binding site" evidence="8">
    <location>
        <position position="167"/>
    </location>
    <ligand>
        <name>substrate</name>
    </ligand>
</feature>
<dbReference type="SUPFAM" id="SSF51735">
    <property type="entry name" value="NAD(P)-binding Rossmann-fold domains"/>
    <property type="match status" value="1"/>
</dbReference>
<dbReference type="NCBIfam" id="NF006929">
    <property type="entry name" value="PRK09414.1"/>
    <property type="match status" value="1"/>
</dbReference>
<dbReference type="Pfam" id="PF00208">
    <property type="entry name" value="ELFV_dehydrog"/>
    <property type="match status" value="1"/>
</dbReference>
<feature type="binding site" evidence="8">
    <location>
        <position position="242"/>
    </location>
    <ligand>
        <name>NAD(+)</name>
        <dbReference type="ChEBI" id="CHEBI:57540"/>
    </ligand>
</feature>
<dbReference type="InterPro" id="IPR036291">
    <property type="entry name" value="NAD(P)-bd_dom_sf"/>
</dbReference>
<dbReference type="Gene3D" id="3.40.50.720">
    <property type="entry name" value="NAD(P)-binding Rossmann-like Domain"/>
    <property type="match status" value="1"/>
</dbReference>
<dbReference type="FunFam" id="3.40.50.720:FF:000030">
    <property type="entry name" value="Glutamate dehydrogenase"/>
    <property type="match status" value="1"/>
</dbReference>
<evidence type="ECO:0000256" key="7">
    <source>
        <dbReference type="PIRSR" id="PIRSR000185-1"/>
    </source>
</evidence>